<proteinExistence type="predicted"/>
<dbReference type="EMBL" id="JANVFT010000013">
    <property type="protein sequence ID" value="KAJ4498930.1"/>
    <property type="molecule type" value="Genomic_DNA"/>
</dbReference>
<keyword evidence="2" id="KW-1185">Reference proteome</keyword>
<evidence type="ECO:0000313" key="1">
    <source>
        <dbReference type="EMBL" id="KAJ4498930.1"/>
    </source>
</evidence>
<name>A0ABQ8VTY0_9AGAR</name>
<organism evidence="1 2">
    <name type="scientific">Lentinula lateritia</name>
    <dbReference type="NCBI Taxonomy" id="40482"/>
    <lineage>
        <taxon>Eukaryota</taxon>
        <taxon>Fungi</taxon>
        <taxon>Dikarya</taxon>
        <taxon>Basidiomycota</taxon>
        <taxon>Agaricomycotina</taxon>
        <taxon>Agaricomycetes</taxon>
        <taxon>Agaricomycetidae</taxon>
        <taxon>Agaricales</taxon>
        <taxon>Marasmiineae</taxon>
        <taxon>Omphalotaceae</taxon>
        <taxon>Lentinula</taxon>
    </lineage>
</organism>
<accession>A0ABQ8VTY0</accession>
<protein>
    <submittedName>
        <fullName evidence="1">Uncharacterized protein</fullName>
    </submittedName>
</protein>
<gene>
    <name evidence="1" type="ORF">C8R41DRAFT_816916</name>
</gene>
<sequence>MSSTSESNLEGIELALQIPLPASSSTLYLNPPVSVALPSDSFSRVNNVPSINRNQSFLPPVDKGFGAWSFVHILLCVRGVVC</sequence>
<evidence type="ECO:0000313" key="2">
    <source>
        <dbReference type="Proteomes" id="UP001150217"/>
    </source>
</evidence>
<reference evidence="1" key="1">
    <citation type="submission" date="2022-08" db="EMBL/GenBank/DDBJ databases">
        <title>A Global Phylogenomic Analysis of the Shiitake Genus Lentinula.</title>
        <authorList>
            <consortium name="DOE Joint Genome Institute"/>
            <person name="Sierra-Patev S."/>
            <person name="Min B."/>
            <person name="Naranjo-Ortiz M."/>
            <person name="Looney B."/>
            <person name="Konkel Z."/>
            <person name="Slot J.C."/>
            <person name="Sakamoto Y."/>
            <person name="Steenwyk J.L."/>
            <person name="Rokas A."/>
            <person name="Carro J."/>
            <person name="Camarero S."/>
            <person name="Ferreira P."/>
            <person name="Molpeceres G."/>
            <person name="Ruiz-Duenas F.J."/>
            <person name="Serrano A."/>
            <person name="Henrissat B."/>
            <person name="Drula E."/>
            <person name="Hughes K.W."/>
            <person name="Mata J.L."/>
            <person name="Ishikawa N.K."/>
            <person name="Vargas-Isla R."/>
            <person name="Ushijima S."/>
            <person name="Smith C.A."/>
            <person name="Ahrendt S."/>
            <person name="Andreopoulos W."/>
            <person name="He G."/>
            <person name="Labutti K."/>
            <person name="Lipzen A."/>
            <person name="Ng V."/>
            <person name="Riley R."/>
            <person name="Sandor L."/>
            <person name="Barry K."/>
            <person name="Martinez A.T."/>
            <person name="Xiao Y."/>
            <person name="Gibbons J.G."/>
            <person name="Terashima K."/>
            <person name="Grigoriev I.V."/>
            <person name="Hibbett D.S."/>
        </authorList>
    </citation>
    <scope>NUCLEOTIDE SEQUENCE</scope>
    <source>
        <strain evidence="1">RHP3577 ss4</strain>
    </source>
</reference>
<comment type="caution">
    <text evidence="1">The sequence shown here is derived from an EMBL/GenBank/DDBJ whole genome shotgun (WGS) entry which is preliminary data.</text>
</comment>
<dbReference type="Proteomes" id="UP001150217">
    <property type="component" value="Unassembled WGS sequence"/>
</dbReference>